<name>A0A239AD64_9BACT</name>
<dbReference type="InterPro" id="IPR055151">
    <property type="entry name" value="GH113"/>
</dbReference>
<organism evidence="1 2">
    <name type="scientific">Hymenobacter mucosus</name>
    <dbReference type="NCBI Taxonomy" id="1411120"/>
    <lineage>
        <taxon>Bacteria</taxon>
        <taxon>Pseudomonadati</taxon>
        <taxon>Bacteroidota</taxon>
        <taxon>Cytophagia</taxon>
        <taxon>Cytophagales</taxon>
        <taxon>Hymenobacteraceae</taxon>
        <taxon>Hymenobacter</taxon>
    </lineage>
</organism>
<evidence type="ECO:0008006" key="3">
    <source>
        <dbReference type="Google" id="ProtNLM"/>
    </source>
</evidence>
<evidence type="ECO:0000313" key="1">
    <source>
        <dbReference type="EMBL" id="SNR92984.1"/>
    </source>
</evidence>
<dbReference type="SUPFAM" id="SSF51445">
    <property type="entry name" value="(Trans)glycosidases"/>
    <property type="match status" value="1"/>
</dbReference>
<dbReference type="Proteomes" id="UP000198310">
    <property type="component" value="Unassembled WGS sequence"/>
</dbReference>
<dbReference type="Pfam" id="PF22612">
    <property type="entry name" value="GH113"/>
    <property type="match status" value="1"/>
</dbReference>
<dbReference type="AlphaFoldDB" id="A0A239AD64"/>
<gene>
    <name evidence="1" type="ORF">SAMN06269173_111134</name>
</gene>
<dbReference type="Gene3D" id="3.20.20.80">
    <property type="entry name" value="Glycosidases"/>
    <property type="match status" value="1"/>
</dbReference>
<dbReference type="CDD" id="cd19608">
    <property type="entry name" value="GH113_mannanase-like"/>
    <property type="match status" value="1"/>
</dbReference>
<sequence length="374" mass="42907">MLPAMFVPRPASYRVLWLLLVVAVAAGSRYWQYRSRLLRGTASATTQPTLAVPRAERMRGVNWVAADSLSAQDMEPLVQAHVTWIAQTPFGWQPDAAKPEIRVRTASNGRGFWGEGDQGLLRTAQWARQRGIRTLLKPHLWLRTGGTWPGDVRMTSSADWQAWFVSYSAFMLHYAALAEQGHMEALCIGTELEHASTEHETEWRELIRQIRAVYHGSLTYAANWSGEFEKIRFWDALDFIGVQAYFPLSTTNHPDKQALLKAWAEPRRRLEAVQRRYHKPIVFTEVGYKTTPDAAIEPWKWPDRTALPATPDEATQAACYAAMFETFWPRPWLQGVFVWKWYPGLQADGSARRHLDFTPQHKPAERIMAEWFGK</sequence>
<evidence type="ECO:0000313" key="2">
    <source>
        <dbReference type="Proteomes" id="UP000198310"/>
    </source>
</evidence>
<proteinExistence type="predicted"/>
<accession>A0A239AD64</accession>
<protein>
    <recommendedName>
        <fullName evidence="3">GTA TIM-barrel-like domain-containing protein</fullName>
    </recommendedName>
</protein>
<reference evidence="2" key="1">
    <citation type="submission" date="2017-06" db="EMBL/GenBank/DDBJ databases">
        <authorList>
            <person name="Varghese N."/>
            <person name="Submissions S."/>
        </authorList>
    </citation>
    <scope>NUCLEOTIDE SEQUENCE [LARGE SCALE GENOMIC DNA]</scope>
    <source>
        <strain evidence="2">DSM 28041</strain>
    </source>
</reference>
<dbReference type="EMBL" id="FZNS01000011">
    <property type="protein sequence ID" value="SNR92984.1"/>
    <property type="molecule type" value="Genomic_DNA"/>
</dbReference>
<dbReference type="InterPro" id="IPR017853">
    <property type="entry name" value="GH"/>
</dbReference>
<keyword evidence="2" id="KW-1185">Reference proteome</keyword>